<feature type="domain" description="Dystroglycan-type cadherin-like" evidence="4">
    <location>
        <begin position="254"/>
        <end position="350"/>
    </location>
</feature>
<gene>
    <name evidence="5" type="ORF">F2P45_04425</name>
</gene>
<dbReference type="InterPro" id="IPR015919">
    <property type="entry name" value="Cadherin-like_sf"/>
</dbReference>
<dbReference type="Proteomes" id="UP000609726">
    <property type="component" value="Unassembled WGS sequence"/>
</dbReference>
<dbReference type="Pfam" id="PF05345">
    <property type="entry name" value="He_PIG"/>
    <property type="match status" value="2"/>
</dbReference>
<evidence type="ECO:0000313" key="5">
    <source>
        <dbReference type="EMBL" id="NHZ88274.1"/>
    </source>
</evidence>
<name>A0ABX0NN97_9BURK</name>
<dbReference type="PROSITE" id="PS00330">
    <property type="entry name" value="HEMOLYSIN_CALCIUM"/>
    <property type="match status" value="4"/>
</dbReference>
<protein>
    <recommendedName>
        <fullName evidence="4">Dystroglycan-type cadherin-like domain-containing protein</fullName>
    </recommendedName>
</protein>
<feature type="region of interest" description="Disordered" evidence="3">
    <location>
        <begin position="1"/>
        <end position="30"/>
    </location>
</feature>
<dbReference type="InterPro" id="IPR006644">
    <property type="entry name" value="Cadg"/>
</dbReference>
<dbReference type="EMBL" id="WHJH01000003">
    <property type="protein sequence ID" value="NHZ88274.1"/>
    <property type="molecule type" value="Genomic_DNA"/>
</dbReference>
<organism evidence="5 6">
    <name type="scientific">Massilia mucilaginosa</name>
    <dbReference type="NCBI Taxonomy" id="2609282"/>
    <lineage>
        <taxon>Bacteria</taxon>
        <taxon>Pseudomonadati</taxon>
        <taxon>Pseudomonadota</taxon>
        <taxon>Betaproteobacteria</taxon>
        <taxon>Burkholderiales</taxon>
        <taxon>Oxalobacteraceae</taxon>
        <taxon>Telluria group</taxon>
        <taxon>Massilia</taxon>
    </lineage>
</organism>
<dbReference type="PRINTS" id="PR00313">
    <property type="entry name" value="CABNDNGRPT"/>
</dbReference>
<evidence type="ECO:0000259" key="4">
    <source>
        <dbReference type="SMART" id="SM00736"/>
    </source>
</evidence>
<dbReference type="InterPro" id="IPR011049">
    <property type="entry name" value="Serralysin-like_metalloprot_C"/>
</dbReference>
<feature type="domain" description="Dystroglycan-type cadherin-like" evidence="4">
    <location>
        <begin position="154"/>
        <end position="253"/>
    </location>
</feature>
<dbReference type="RefSeq" id="WP_166870887.1">
    <property type="nucleotide sequence ID" value="NZ_WHJH01000003.1"/>
</dbReference>
<reference evidence="5 6" key="1">
    <citation type="submission" date="2019-10" db="EMBL/GenBank/DDBJ databases">
        <title>Taxonomy of Antarctic Massilia spp.: description of Massilia rubra sp. nov., Massilia aquatica sp. nov., Massilia mucilaginosa sp. nov., Massilia frigida sp. nov. isolated from streams, lakes and regoliths.</title>
        <authorList>
            <person name="Holochova P."/>
            <person name="Sedlacek I."/>
            <person name="Kralova S."/>
            <person name="Maslanova I."/>
            <person name="Busse H.-J."/>
            <person name="Stankova E."/>
            <person name="Vrbovska V."/>
            <person name="Kovarovic V."/>
            <person name="Bartak M."/>
            <person name="Svec P."/>
            <person name="Pantucek R."/>
        </authorList>
    </citation>
    <scope>NUCLEOTIDE SEQUENCE [LARGE SCALE GENOMIC DNA]</scope>
    <source>
        <strain evidence="5 6">CCM 8733</strain>
    </source>
</reference>
<keyword evidence="2" id="KW-0964">Secreted</keyword>
<accession>A0ABX0NN97</accession>
<comment type="subcellular location">
    <subcellularLocation>
        <location evidence="1">Secreted</location>
    </subcellularLocation>
</comment>
<evidence type="ECO:0000256" key="1">
    <source>
        <dbReference type="ARBA" id="ARBA00004613"/>
    </source>
</evidence>
<feature type="region of interest" description="Disordered" evidence="3">
    <location>
        <begin position="556"/>
        <end position="576"/>
    </location>
</feature>
<keyword evidence="6" id="KW-1185">Reference proteome</keyword>
<evidence type="ECO:0000256" key="2">
    <source>
        <dbReference type="ARBA" id="ARBA00022525"/>
    </source>
</evidence>
<evidence type="ECO:0000313" key="6">
    <source>
        <dbReference type="Proteomes" id="UP000609726"/>
    </source>
</evidence>
<evidence type="ECO:0000256" key="3">
    <source>
        <dbReference type="SAM" id="MobiDB-lite"/>
    </source>
</evidence>
<feature type="compositionally biased region" description="Basic and acidic residues" evidence="3">
    <location>
        <begin position="566"/>
        <end position="576"/>
    </location>
</feature>
<dbReference type="SMART" id="SM00736">
    <property type="entry name" value="CADG"/>
    <property type="match status" value="3"/>
</dbReference>
<sequence length="823" mass="85428">MNPTVIHGDASNNQLDGSADADLMDGHGGDDVLGGGAGDDTLVGGVGNDTLRGGAGNDTYVFNLGDGRDTLVDRREAVYRPGNVVRFGEGIAPADLRITQIGADLEIAYGTAGDALLLAAFDGTVPNALGPLRRFEFADGSTRTYDGLIDHAPVLALPFPDQLRGVSQPFKMVIPAATFSDRDAGDALTLALSLADGRPLPSWLSFDAASATLQGTPPPAMTTYALRLSATDIDGHTVSQVFRLAITPKNLAPTLTSPGSNLTVREGGSVTHVAPAFADNGQVLRSELGMADGSAVPGFMRFTPGSNKVQVSPGASDSGVYKLRSTATDAGGMSAYRDFTVTVTNVNYAPVPTQALGTLVVGQGVLFDYAIPARAFTDPEGGALTYSVSKDPRGTPLPAWLTFDPITNRLSGTPTLADVGTLPLTLTAADSAGVFLNNRPAFYLKISADPQLALTGGDDADLLSGMEANDQLLGGLGADQLNGSGGNDLLDGGGGADTLAGGMGDDHYRVDDAGDTLIEVSTGGRDEVLSSVNYTLPDNIEVLVLTGNAEVGMGNSENNVLTGTDGDNRLDGAEGKDILQGGAGNDYLSDGAGDNLLHGGSGDDVLVSNNLPGYGHTMFIGGTGNDTIHVDEGGIVLFNRGDGIDTIAPTQNMAKAISLGHGIVYADLALSKADNDLILAVGADEYIVMQDWYVDPAVQSVERLQVVIEGTPDHRPRVGGELVEGKVHIFDFLALVTKFDQARAADAGLESWMLRPSLFMEQLAGSDNIAIGYELAYQYAVNGDLSQVSLANGLRLIGKMHYVDADDVPFNPLMSGDNSGYLM</sequence>
<dbReference type="InterPro" id="IPR018511">
    <property type="entry name" value="Hemolysin-typ_Ca-bd_CS"/>
</dbReference>
<proteinExistence type="predicted"/>
<dbReference type="Pfam" id="PF00353">
    <property type="entry name" value="HemolysinCabind"/>
    <property type="match status" value="5"/>
</dbReference>
<dbReference type="Gene3D" id="2.60.40.10">
    <property type="entry name" value="Immunoglobulins"/>
    <property type="match status" value="3"/>
</dbReference>
<comment type="caution">
    <text evidence="5">The sequence shown here is derived from an EMBL/GenBank/DDBJ whole genome shotgun (WGS) entry which is preliminary data.</text>
</comment>
<feature type="domain" description="Dystroglycan-type cadherin-like" evidence="4">
    <location>
        <begin position="351"/>
        <end position="453"/>
    </location>
</feature>
<dbReference type="PANTHER" id="PTHR38340:SF1">
    <property type="entry name" value="S-LAYER PROTEIN"/>
    <property type="match status" value="1"/>
</dbReference>
<dbReference type="PANTHER" id="PTHR38340">
    <property type="entry name" value="S-LAYER PROTEIN"/>
    <property type="match status" value="1"/>
</dbReference>
<dbReference type="InterPro" id="IPR001343">
    <property type="entry name" value="Hemolysn_Ca-bd"/>
</dbReference>
<dbReference type="InterPro" id="IPR013783">
    <property type="entry name" value="Ig-like_fold"/>
</dbReference>
<dbReference type="SUPFAM" id="SSF51120">
    <property type="entry name" value="beta-Roll"/>
    <property type="match status" value="3"/>
</dbReference>
<dbReference type="InterPro" id="IPR050557">
    <property type="entry name" value="RTX_toxin/Mannuronan_C5-epim"/>
</dbReference>
<dbReference type="SUPFAM" id="SSF49313">
    <property type="entry name" value="Cadherin-like"/>
    <property type="match status" value="3"/>
</dbReference>
<dbReference type="Gene3D" id="2.150.10.10">
    <property type="entry name" value="Serralysin-like metalloprotease, C-terminal"/>
    <property type="match status" value="2"/>
</dbReference>